<accession>G5SD03</accession>
<feature type="region of interest" description="Disordered" evidence="1">
    <location>
        <begin position="1"/>
        <end position="28"/>
    </location>
</feature>
<name>G5SD03_SALET</name>
<protein>
    <submittedName>
        <fullName evidence="2">Uncharacterized protein</fullName>
    </submittedName>
</protein>
<reference evidence="2 3" key="1">
    <citation type="journal article" date="2011" name="BMC Genomics">
        <title>Genome sequencing reveals diversification of virulence factor content and possible host adaptation in distinct subpopulations of Salmonella enterica.</title>
        <authorList>
            <person name="den Bakker H.C."/>
            <person name="Moreno Switt A.I."/>
            <person name="Govoni G."/>
            <person name="Cummings C.A."/>
            <person name="Ranieri M.L."/>
            <person name="Degoricija L."/>
            <person name="Hoelzer K."/>
            <person name="Rodriguez-Rivera L.D."/>
            <person name="Brown S."/>
            <person name="Bolchacova E."/>
            <person name="Furtado M.R."/>
            <person name="Wiedmann M."/>
        </authorList>
    </citation>
    <scope>NUCLEOTIDE SEQUENCE [LARGE SCALE GENOMIC DNA]</scope>
    <source>
        <strain evidence="2 3">A4-580</strain>
    </source>
</reference>
<organism evidence="2 3">
    <name type="scientific">Salmonella enterica subsp. enterica serovar Wandsworth str. A4-580</name>
    <dbReference type="NCBI Taxonomy" id="913086"/>
    <lineage>
        <taxon>Bacteria</taxon>
        <taxon>Pseudomonadati</taxon>
        <taxon>Pseudomonadota</taxon>
        <taxon>Gammaproteobacteria</taxon>
        <taxon>Enterobacterales</taxon>
        <taxon>Enterobacteriaceae</taxon>
        <taxon>Salmonella</taxon>
    </lineage>
</organism>
<feature type="compositionally biased region" description="Low complexity" evidence="1">
    <location>
        <begin position="1"/>
        <end position="15"/>
    </location>
</feature>
<evidence type="ECO:0000256" key="1">
    <source>
        <dbReference type="SAM" id="MobiDB-lite"/>
    </source>
</evidence>
<evidence type="ECO:0000313" key="2">
    <source>
        <dbReference type="EMBL" id="EHD02313.1"/>
    </source>
</evidence>
<sequence length="40" mass="4109">MKVASSVSVAPVKSSILSEKQPAGASAGPSYLKKYALMII</sequence>
<gene>
    <name evidence="2" type="ORF">LTSEWAN_3147</name>
</gene>
<proteinExistence type="predicted"/>
<dbReference type="Proteomes" id="UP000003536">
    <property type="component" value="Unassembled WGS sequence"/>
</dbReference>
<comment type="caution">
    <text evidence="2">The sequence shown here is derived from an EMBL/GenBank/DDBJ whole genome shotgun (WGS) entry which is preliminary data.</text>
</comment>
<dbReference type="EMBL" id="AFCX01001031">
    <property type="protein sequence ID" value="EHD02313.1"/>
    <property type="molecule type" value="Genomic_DNA"/>
</dbReference>
<evidence type="ECO:0000313" key="3">
    <source>
        <dbReference type="Proteomes" id="UP000003536"/>
    </source>
</evidence>
<dbReference type="AlphaFoldDB" id="G5SD03"/>